<evidence type="ECO:0000256" key="3">
    <source>
        <dbReference type="ARBA" id="ARBA00022833"/>
    </source>
</evidence>
<keyword evidence="5" id="KW-1185">Reference proteome</keyword>
<dbReference type="PANTHER" id="PTHR13363">
    <property type="entry name" value="RING FINGER AND SRY DOMAIN-CONTAINING"/>
    <property type="match status" value="1"/>
</dbReference>
<dbReference type="Proteomes" id="UP001159427">
    <property type="component" value="Unassembled WGS sequence"/>
</dbReference>
<accession>A0ABN8MM28</accession>
<dbReference type="InterPro" id="IPR043136">
    <property type="entry name" value="B30.2/SPRY_sf"/>
</dbReference>
<name>A0ABN8MM28_9CNID</name>
<evidence type="ECO:0000256" key="2">
    <source>
        <dbReference type="ARBA" id="ARBA00022771"/>
    </source>
</evidence>
<dbReference type="InterPro" id="IPR013320">
    <property type="entry name" value="ConA-like_dom_sf"/>
</dbReference>
<dbReference type="Gene3D" id="2.60.120.920">
    <property type="match status" value="1"/>
</dbReference>
<protein>
    <submittedName>
        <fullName evidence="4">Uncharacterized protein</fullName>
    </submittedName>
</protein>
<keyword evidence="1" id="KW-0479">Metal-binding</keyword>
<proteinExistence type="predicted"/>
<keyword evidence="2" id="KW-0863">Zinc-finger</keyword>
<feature type="non-terminal residue" evidence="4">
    <location>
        <position position="148"/>
    </location>
</feature>
<sequence>MDVANFLSAVFPSKEDENIATPRRLLEYGTLQNHIDEILAQYDEEPKPELDAEERALTDGRIGPGNVGIDRASLCGSMTIKDGMEIESKGNFSSVRANACVCKGKWMYEILLGSKGIMQLGWATLLCKFTNEEGVGDTPDSFAYDGHQ</sequence>
<dbReference type="EMBL" id="CALNXI010000590">
    <property type="protein sequence ID" value="CAH3029760.1"/>
    <property type="molecule type" value="Genomic_DNA"/>
</dbReference>
<reference evidence="4 5" key="1">
    <citation type="submission" date="2022-05" db="EMBL/GenBank/DDBJ databases">
        <authorList>
            <consortium name="Genoscope - CEA"/>
            <person name="William W."/>
        </authorList>
    </citation>
    <scope>NUCLEOTIDE SEQUENCE [LARGE SCALE GENOMIC DNA]</scope>
</reference>
<keyword evidence="3" id="KW-0862">Zinc</keyword>
<comment type="caution">
    <text evidence="4">The sequence shown here is derived from an EMBL/GenBank/DDBJ whole genome shotgun (WGS) entry which is preliminary data.</text>
</comment>
<evidence type="ECO:0000313" key="5">
    <source>
        <dbReference type="Proteomes" id="UP001159427"/>
    </source>
</evidence>
<organism evidence="4 5">
    <name type="scientific">Porites evermanni</name>
    <dbReference type="NCBI Taxonomy" id="104178"/>
    <lineage>
        <taxon>Eukaryota</taxon>
        <taxon>Metazoa</taxon>
        <taxon>Cnidaria</taxon>
        <taxon>Anthozoa</taxon>
        <taxon>Hexacorallia</taxon>
        <taxon>Scleractinia</taxon>
        <taxon>Fungiina</taxon>
        <taxon>Poritidae</taxon>
        <taxon>Porites</taxon>
    </lineage>
</organism>
<gene>
    <name evidence="4" type="ORF">PEVE_00036727</name>
</gene>
<evidence type="ECO:0000313" key="4">
    <source>
        <dbReference type="EMBL" id="CAH3029760.1"/>
    </source>
</evidence>
<dbReference type="SUPFAM" id="SSF49899">
    <property type="entry name" value="Concanavalin A-like lectins/glucanases"/>
    <property type="match status" value="1"/>
</dbReference>
<evidence type="ECO:0000256" key="1">
    <source>
        <dbReference type="ARBA" id="ARBA00022723"/>
    </source>
</evidence>
<dbReference type="InterPro" id="IPR045129">
    <property type="entry name" value="RNF123/RKP/RSPRY1"/>
</dbReference>
<dbReference type="PANTHER" id="PTHR13363:SF5">
    <property type="entry name" value="E3 UBIQUITIN-PROTEIN LIGASE RNF123"/>
    <property type="match status" value="1"/>
</dbReference>